<dbReference type="RefSeq" id="WP_184919990.1">
    <property type="nucleotide sequence ID" value="NZ_JACHJR010000001.1"/>
</dbReference>
<evidence type="ECO:0000313" key="1">
    <source>
        <dbReference type="EMBL" id="MBB4949563.1"/>
    </source>
</evidence>
<accession>A0A7W7SFJ9</accession>
<gene>
    <name evidence="1" type="ORF">F4556_005098</name>
</gene>
<dbReference type="Proteomes" id="UP000573327">
    <property type="component" value="Unassembled WGS sequence"/>
</dbReference>
<reference evidence="1 2" key="1">
    <citation type="submission" date="2020-08" db="EMBL/GenBank/DDBJ databases">
        <title>Sequencing the genomes of 1000 actinobacteria strains.</title>
        <authorList>
            <person name="Klenk H.-P."/>
        </authorList>
    </citation>
    <scope>NUCLEOTIDE SEQUENCE [LARGE SCALE GENOMIC DNA]</scope>
    <source>
        <strain evidence="1 2">DSM 44786</strain>
    </source>
</reference>
<comment type="caution">
    <text evidence="1">The sequence shown here is derived from an EMBL/GenBank/DDBJ whole genome shotgun (WGS) entry which is preliminary data.</text>
</comment>
<dbReference type="AlphaFoldDB" id="A0A7W7SFJ9"/>
<protein>
    <submittedName>
        <fullName evidence="1">Uncharacterized protein</fullName>
    </submittedName>
</protein>
<proteinExistence type="predicted"/>
<sequence>MTHTPSPDPSAPLRDQLAYVPEHHLPAVVSQVVGHSLPPAEVQAAGALVDHAITVAWANRLPGHYRLDLGQYRHLIRHFHYAELFHAAIHQHGDLRNVAALAALASTCVLNSSDLHH</sequence>
<dbReference type="EMBL" id="JACHJR010000001">
    <property type="protein sequence ID" value="MBB4949563.1"/>
    <property type="molecule type" value="Genomic_DNA"/>
</dbReference>
<organism evidence="1 2">
    <name type="scientific">Kitasatospora gansuensis</name>
    <dbReference type="NCBI Taxonomy" id="258050"/>
    <lineage>
        <taxon>Bacteria</taxon>
        <taxon>Bacillati</taxon>
        <taxon>Actinomycetota</taxon>
        <taxon>Actinomycetes</taxon>
        <taxon>Kitasatosporales</taxon>
        <taxon>Streptomycetaceae</taxon>
        <taxon>Kitasatospora</taxon>
    </lineage>
</organism>
<keyword evidence="2" id="KW-1185">Reference proteome</keyword>
<evidence type="ECO:0000313" key="2">
    <source>
        <dbReference type="Proteomes" id="UP000573327"/>
    </source>
</evidence>
<name>A0A7W7SFJ9_9ACTN</name>